<dbReference type="AlphaFoldDB" id="A0A0F9RL71"/>
<accession>A0A0F9RL71</accession>
<comment type="caution">
    <text evidence="1">The sequence shown here is derived from an EMBL/GenBank/DDBJ whole genome shotgun (WGS) entry which is preliminary data.</text>
</comment>
<evidence type="ECO:0000313" key="1">
    <source>
        <dbReference type="EMBL" id="KKN18008.1"/>
    </source>
</evidence>
<organism evidence="1">
    <name type="scientific">marine sediment metagenome</name>
    <dbReference type="NCBI Taxonomy" id="412755"/>
    <lineage>
        <taxon>unclassified sequences</taxon>
        <taxon>metagenomes</taxon>
        <taxon>ecological metagenomes</taxon>
    </lineage>
</organism>
<sequence length="113" mass="13602">MKLTSLFTNLSKENLQERLNPSVTALIDTITEFLDLDLVYDRYTFLLTCQIPPENKHCSIFDYGVERSIIDNKMEIKIFENQFELFPFILLREIYNLFIPREVRDYEWIQLTI</sequence>
<name>A0A0F9RL71_9ZZZZ</name>
<gene>
    <name evidence="1" type="ORF">LCGC14_0960120</name>
</gene>
<dbReference type="EMBL" id="LAZR01003469">
    <property type="protein sequence ID" value="KKN18008.1"/>
    <property type="molecule type" value="Genomic_DNA"/>
</dbReference>
<reference evidence="1" key="1">
    <citation type="journal article" date="2015" name="Nature">
        <title>Complex archaea that bridge the gap between prokaryotes and eukaryotes.</title>
        <authorList>
            <person name="Spang A."/>
            <person name="Saw J.H."/>
            <person name="Jorgensen S.L."/>
            <person name="Zaremba-Niedzwiedzka K."/>
            <person name="Martijn J."/>
            <person name="Lind A.E."/>
            <person name="van Eijk R."/>
            <person name="Schleper C."/>
            <person name="Guy L."/>
            <person name="Ettema T.J."/>
        </authorList>
    </citation>
    <scope>NUCLEOTIDE SEQUENCE</scope>
</reference>
<protein>
    <submittedName>
        <fullName evidence="1">Uncharacterized protein</fullName>
    </submittedName>
</protein>
<proteinExistence type="predicted"/>